<comment type="caution">
    <text evidence="2">The sequence shown here is derived from an EMBL/GenBank/DDBJ whole genome shotgun (WGS) entry which is preliminary data.</text>
</comment>
<dbReference type="GO" id="GO:0003677">
    <property type="term" value="F:DNA binding"/>
    <property type="evidence" value="ECO:0007669"/>
    <property type="project" value="InterPro"/>
</dbReference>
<protein>
    <submittedName>
        <fullName evidence="2">Helix-turn-helix transcriptional regulator</fullName>
    </submittedName>
</protein>
<sequence length="210" mass="22185">MSVDAATFADTLDGLDVGLYFVASDTRLVHANTAGQAILDARDIMREIRGHLVACDLAANQALQRLFAAAAQAGETSVPMIGTNGRRYVAHALPLTSGTRRCADVACSAATALFVRQVALTMPPRSEVIGKAFRLTPTELRVLLAIVELGGVPEVAAALGVAGTTIKTHVRRLFEKTGAARQADFVKLVAGYATPLREPAEYRQSAGAIR</sequence>
<dbReference type="EMBL" id="VSTH01000304">
    <property type="protein sequence ID" value="TYO60748.1"/>
    <property type="molecule type" value="Genomic_DNA"/>
</dbReference>
<dbReference type="Gene3D" id="1.10.10.10">
    <property type="entry name" value="Winged helix-like DNA-binding domain superfamily/Winged helix DNA-binding domain"/>
    <property type="match status" value="1"/>
</dbReference>
<name>A0A5S4Y9Q1_9BRAD</name>
<dbReference type="Pfam" id="PF00196">
    <property type="entry name" value="GerE"/>
    <property type="match status" value="1"/>
</dbReference>
<dbReference type="Proteomes" id="UP000324797">
    <property type="component" value="Unassembled WGS sequence"/>
</dbReference>
<dbReference type="SMART" id="SM00421">
    <property type="entry name" value="HTH_LUXR"/>
    <property type="match status" value="1"/>
</dbReference>
<evidence type="ECO:0000313" key="2">
    <source>
        <dbReference type="EMBL" id="TYO60748.1"/>
    </source>
</evidence>
<evidence type="ECO:0000313" key="3">
    <source>
        <dbReference type="Proteomes" id="UP000324797"/>
    </source>
</evidence>
<organism evidence="2 3">
    <name type="scientific">Bradyrhizobium hipponense</name>
    <dbReference type="NCBI Taxonomy" id="2605638"/>
    <lineage>
        <taxon>Bacteria</taxon>
        <taxon>Pseudomonadati</taxon>
        <taxon>Pseudomonadota</taxon>
        <taxon>Alphaproteobacteria</taxon>
        <taxon>Hyphomicrobiales</taxon>
        <taxon>Nitrobacteraceae</taxon>
        <taxon>Bradyrhizobium</taxon>
    </lineage>
</organism>
<dbReference type="GO" id="GO:0006355">
    <property type="term" value="P:regulation of DNA-templated transcription"/>
    <property type="evidence" value="ECO:0007669"/>
    <property type="project" value="InterPro"/>
</dbReference>
<reference evidence="2 3" key="1">
    <citation type="submission" date="2019-08" db="EMBL/GenBank/DDBJ databases">
        <title>Bradyrhizobium hipponensis sp. nov., a rhizobium isolated from a Lupinus angustifolius root nodule in Tunisia.</title>
        <authorList>
            <person name="Off K."/>
            <person name="Rejili M."/>
            <person name="Mars M."/>
            <person name="Brachmann A."/>
            <person name="Marin M."/>
        </authorList>
    </citation>
    <scope>NUCLEOTIDE SEQUENCE [LARGE SCALE GENOMIC DNA]</scope>
    <source>
        <strain evidence="3">aSej3</strain>
    </source>
</reference>
<feature type="domain" description="HTH luxR-type" evidence="1">
    <location>
        <begin position="132"/>
        <end position="189"/>
    </location>
</feature>
<dbReference type="InterPro" id="IPR000792">
    <property type="entry name" value="Tscrpt_reg_LuxR_C"/>
</dbReference>
<dbReference type="AlphaFoldDB" id="A0A5S4Y9Q1"/>
<evidence type="ECO:0000259" key="1">
    <source>
        <dbReference type="SMART" id="SM00421"/>
    </source>
</evidence>
<dbReference type="InterPro" id="IPR016032">
    <property type="entry name" value="Sig_transdc_resp-reg_C-effctor"/>
</dbReference>
<gene>
    <name evidence="2" type="ORF">FXV83_42195</name>
</gene>
<proteinExistence type="predicted"/>
<dbReference type="SUPFAM" id="SSF46894">
    <property type="entry name" value="C-terminal effector domain of the bipartite response regulators"/>
    <property type="match status" value="1"/>
</dbReference>
<accession>A0A5S4Y9Q1</accession>
<keyword evidence="3" id="KW-1185">Reference proteome</keyword>
<dbReference type="InterPro" id="IPR036388">
    <property type="entry name" value="WH-like_DNA-bd_sf"/>
</dbReference>